<accession>A0A2V2NDT8</accession>
<dbReference type="InterPro" id="IPR000836">
    <property type="entry name" value="PRTase_dom"/>
</dbReference>
<sequence length="198" mass="21357">MSTIEDLIQKARHLRSEGHSPGQIADELSLSMETVTWLLTQEKGASTPKDVHIDWTSVSGDAVLLHESSMMLMSRYRMMQPEGPSPTALVGISISGIPLATLMAASEGSRLAIYHPSKHSAAETPMGSMSGNFGITPGDTCVVVDDVITTGETLREVVAYLKSHGATPLACCVLFDKRGIREIEGVPVYSLFRISRID</sequence>
<proteinExistence type="inferred from homology"/>
<evidence type="ECO:0000313" key="6">
    <source>
        <dbReference type="EMBL" id="PWR73761.1"/>
    </source>
</evidence>
<keyword evidence="3 4" id="KW-0804">Transcription</keyword>
<evidence type="ECO:0000313" key="7">
    <source>
        <dbReference type="Proteomes" id="UP000245657"/>
    </source>
</evidence>
<dbReference type="PANTHER" id="PTHR19278:SF41">
    <property type="entry name" value="PYRE-LIKE PROTEIN"/>
    <property type="match status" value="1"/>
</dbReference>
<dbReference type="CDD" id="cd06223">
    <property type="entry name" value="PRTases_typeI"/>
    <property type="match status" value="1"/>
</dbReference>
<dbReference type="AlphaFoldDB" id="A0A2V2NDT8"/>
<keyword evidence="6" id="KW-0808">Transferase</keyword>
<dbReference type="GO" id="GO:0006222">
    <property type="term" value="P:UMP biosynthetic process"/>
    <property type="evidence" value="ECO:0007669"/>
    <property type="project" value="TreeGrafter"/>
</dbReference>
<dbReference type="GO" id="GO:0010468">
    <property type="term" value="P:regulation of gene expression"/>
    <property type="evidence" value="ECO:0007669"/>
    <property type="project" value="UniProtKB-UniRule"/>
</dbReference>
<dbReference type="GeneID" id="97549085"/>
<dbReference type="HAMAP" id="MF_01214">
    <property type="entry name" value="GfcR"/>
    <property type="match status" value="1"/>
</dbReference>
<dbReference type="InterPro" id="IPR022854">
    <property type="entry name" value="GfcR-like"/>
</dbReference>
<evidence type="ECO:0000256" key="2">
    <source>
        <dbReference type="ARBA" id="ARBA00023125"/>
    </source>
</evidence>
<name>A0A2V2NDT8_9EURY</name>
<dbReference type="RefSeq" id="WP_109967041.1">
    <property type="nucleotide sequence ID" value="NZ_CP176093.1"/>
</dbReference>
<protein>
    <recommendedName>
        <fullName evidence="4">Transcriptional regulator GfcR</fullName>
    </recommendedName>
</protein>
<dbReference type="EMBL" id="QGMY01000002">
    <property type="protein sequence ID" value="PWR73761.1"/>
    <property type="molecule type" value="Genomic_DNA"/>
</dbReference>
<reference evidence="6 7" key="1">
    <citation type="submission" date="2018-05" db="EMBL/GenBank/DDBJ databases">
        <title>Draft genome of Methanospirillum lacunae Ki8-1.</title>
        <authorList>
            <person name="Dueholm M.S."/>
            <person name="Nielsen P.H."/>
            <person name="Bakmann L.F."/>
            <person name="Otzen D.E."/>
        </authorList>
    </citation>
    <scope>NUCLEOTIDE SEQUENCE [LARGE SCALE GENOMIC DNA]</scope>
    <source>
        <strain evidence="6 7">Ki8-1</strain>
    </source>
</reference>
<keyword evidence="6" id="KW-0328">Glycosyltransferase</keyword>
<comment type="domain">
    <text evidence="4">Contains an N-terminal DNA-binding winged helix-turn-helix domain and a C-terminal regulatory domain (or effector binding domain) resembling phosphoribosyltransferase (PRT) domain.</text>
</comment>
<dbReference type="GO" id="GO:0019856">
    <property type="term" value="P:pyrimidine nucleobase biosynthetic process"/>
    <property type="evidence" value="ECO:0007669"/>
    <property type="project" value="TreeGrafter"/>
</dbReference>
<dbReference type="Gene3D" id="3.40.50.2020">
    <property type="match status" value="1"/>
</dbReference>
<gene>
    <name evidence="4" type="primary">gfcR</name>
    <name evidence="6" type="ORF">DK846_00905</name>
</gene>
<dbReference type="GO" id="GO:0003677">
    <property type="term" value="F:DNA binding"/>
    <property type="evidence" value="ECO:0007669"/>
    <property type="project" value="UniProtKB-UniRule"/>
</dbReference>
<dbReference type="NCBIfam" id="NF002620">
    <property type="entry name" value="PRK02277.1"/>
    <property type="match status" value="1"/>
</dbReference>
<evidence type="ECO:0000259" key="5">
    <source>
        <dbReference type="Pfam" id="PF00156"/>
    </source>
</evidence>
<comment type="caution">
    <text evidence="6">The sequence shown here is derived from an EMBL/GenBank/DDBJ whole genome shotgun (WGS) entry which is preliminary data.</text>
</comment>
<organism evidence="6 7">
    <name type="scientific">Methanospirillum lacunae</name>
    <dbReference type="NCBI Taxonomy" id="668570"/>
    <lineage>
        <taxon>Archaea</taxon>
        <taxon>Methanobacteriati</taxon>
        <taxon>Methanobacteriota</taxon>
        <taxon>Stenosarchaea group</taxon>
        <taxon>Methanomicrobia</taxon>
        <taxon>Methanomicrobiales</taxon>
        <taxon>Methanospirillaceae</taxon>
        <taxon>Methanospirillum</taxon>
    </lineage>
</organism>
<dbReference type="OrthoDB" id="68893at2157"/>
<dbReference type="Proteomes" id="UP000245657">
    <property type="component" value="Unassembled WGS sequence"/>
</dbReference>
<keyword evidence="2 4" id="KW-0238">DNA-binding</keyword>
<dbReference type="InterPro" id="IPR029057">
    <property type="entry name" value="PRTase-like"/>
</dbReference>
<evidence type="ECO:0000256" key="4">
    <source>
        <dbReference type="HAMAP-Rule" id="MF_01214"/>
    </source>
</evidence>
<keyword evidence="1 4" id="KW-0805">Transcription regulation</keyword>
<dbReference type="PANTHER" id="PTHR19278">
    <property type="entry name" value="OROTATE PHOSPHORIBOSYLTRANSFERASE"/>
    <property type="match status" value="1"/>
</dbReference>
<evidence type="ECO:0000256" key="3">
    <source>
        <dbReference type="ARBA" id="ARBA00023163"/>
    </source>
</evidence>
<keyword evidence="7" id="KW-1185">Reference proteome</keyword>
<feature type="domain" description="Phosphoribosyltransferase" evidence="5">
    <location>
        <begin position="85"/>
        <end position="182"/>
    </location>
</feature>
<dbReference type="Pfam" id="PF00156">
    <property type="entry name" value="Pribosyltran"/>
    <property type="match status" value="1"/>
</dbReference>
<dbReference type="GO" id="GO:0004588">
    <property type="term" value="F:orotate phosphoribosyltransferase activity"/>
    <property type="evidence" value="ECO:0007669"/>
    <property type="project" value="TreeGrafter"/>
</dbReference>
<dbReference type="SUPFAM" id="SSF53271">
    <property type="entry name" value="PRTase-like"/>
    <property type="match status" value="1"/>
</dbReference>
<comment type="similarity">
    <text evidence="4">Belongs to the purine/pyrimidine phosphoribosyltransferase family. GfcR subfamily.</text>
</comment>
<evidence type="ECO:0000256" key="1">
    <source>
        <dbReference type="ARBA" id="ARBA00023015"/>
    </source>
</evidence>